<dbReference type="EMBL" id="ATLV01024240">
    <property type="status" value="NOT_ANNOTATED_CDS"/>
    <property type="molecule type" value="Genomic_DNA"/>
</dbReference>
<feature type="compositionally biased region" description="Basic and acidic residues" evidence="1">
    <location>
        <begin position="8"/>
        <end position="29"/>
    </location>
</feature>
<reference evidence="3" key="2">
    <citation type="submission" date="2020-05" db="UniProtKB">
        <authorList>
            <consortium name="EnsemblMetazoa"/>
        </authorList>
    </citation>
    <scope>IDENTIFICATION</scope>
</reference>
<keyword evidence="4" id="KW-1185">Reference proteome</keyword>
<dbReference type="Proteomes" id="UP000030765">
    <property type="component" value="Unassembled WGS sequence"/>
</dbReference>
<feature type="compositionally biased region" description="Polar residues" evidence="1">
    <location>
        <begin position="43"/>
        <end position="55"/>
    </location>
</feature>
<evidence type="ECO:0000313" key="3">
    <source>
        <dbReference type="EnsemblMetazoa" id="ASIC019114-PA"/>
    </source>
</evidence>
<name>A0A084WLG6_ANOSI</name>
<dbReference type="EMBL" id="KE525350">
    <property type="protein sequence ID" value="KFB51060.1"/>
    <property type="molecule type" value="Genomic_DNA"/>
</dbReference>
<organism evidence="2">
    <name type="scientific">Anopheles sinensis</name>
    <name type="common">Mosquito</name>
    <dbReference type="NCBI Taxonomy" id="74873"/>
    <lineage>
        <taxon>Eukaryota</taxon>
        <taxon>Metazoa</taxon>
        <taxon>Ecdysozoa</taxon>
        <taxon>Arthropoda</taxon>
        <taxon>Hexapoda</taxon>
        <taxon>Insecta</taxon>
        <taxon>Pterygota</taxon>
        <taxon>Neoptera</taxon>
        <taxon>Endopterygota</taxon>
        <taxon>Diptera</taxon>
        <taxon>Nematocera</taxon>
        <taxon>Culicoidea</taxon>
        <taxon>Culicidae</taxon>
        <taxon>Anophelinae</taxon>
        <taxon>Anopheles</taxon>
    </lineage>
</organism>
<dbReference type="VEuPathDB" id="VectorBase:ASIC019114"/>
<reference evidence="2 4" key="1">
    <citation type="journal article" date="2014" name="BMC Genomics">
        <title>Genome sequence of Anopheles sinensis provides insight into genetics basis of mosquito competence for malaria parasites.</title>
        <authorList>
            <person name="Zhou D."/>
            <person name="Zhang D."/>
            <person name="Ding G."/>
            <person name="Shi L."/>
            <person name="Hou Q."/>
            <person name="Ye Y."/>
            <person name="Xu Y."/>
            <person name="Zhou H."/>
            <person name="Xiong C."/>
            <person name="Li S."/>
            <person name="Yu J."/>
            <person name="Hong S."/>
            <person name="Yu X."/>
            <person name="Zou P."/>
            <person name="Chen C."/>
            <person name="Chang X."/>
            <person name="Wang W."/>
            <person name="Lv Y."/>
            <person name="Sun Y."/>
            <person name="Ma L."/>
            <person name="Shen B."/>
            <person name="Zhu C."/>
        </authorList>
    </citation>
    <scope>NUCLEOTIDE SEQUENCE [LARGE SCALE GENOMIC DNA]</scope>
</reference>
<sequence length="62" mass="6784">MPPKSVVNRHDARPETHYRNGFTDRRSSDSAKLPKTKVDTRASGESSTSVSNTRQIGDPGIS</sequence>
<feature type="region of interest" description="Disordered" evidence="1">
    <location>
        <begin position="1"/>
        <end position="62"/>
    </location>
</feature>
<dbReference type="EnsemblMetazoa" id="ASIC019114-RA">
    <property type="protein sequence ID" value="ASIC019114-PA"/>
    <property type="gene ID" value="ASIC019114"/>
</dbReference>
<accession>A0A084WLG6</accession>
<gene>
    <name evidence="2" type="ORF">ZHAS_00019114</name>
</gene>
<evidence type="ECO:0000313" key="2">
    <source>
        <dbReference type="EMBL" id="KFB51060.1"/>
    </source>
</evidence>
<protein>
    <submittedName>
        <fullName evidence="2 3">Protein Wnt-2</fullName>
    </submittedName>
</protein>
<evidence type="ECO:0000256" key="1">
    <source>
        <dbReference type="SAM" id="MobiDB-lite"/>
    </source>
</evidence>
<dbReference type="AlphaFoldDB" id="A0A084WLG6"/>
<evidence type="ECO:0000313" key="4">
    <source>
        <dbReference type="Proteomes" id="UP000030765"/>
    </source>
</evidence>
<proteinExistence type="predicted"/>